<reference evidence="1" key="1">
    <citation type="submission" date="2024-02" db="EMBL/GenBank/DDBJ databases">
        <title>Metagenome Assembled Genome of Zalaria obscura JY119.</title>
        <authorList>
            <person name="Vighnesh L."/>
            <person name="Jagadeeshwari U."/>
            <person name="Venkata Ramana C."/>
            <person name="Sasikala C."/>
        </authorList>
    </citation>
    <scope>NUCLEOTIDE SEQUENCE</scope>
    <source>
        <strain evidence="1">JY119</strain>
    </source>
</reference>
<dbReference type="Proteomes" id="UP001320706">
    <property type="component" value="Unassembled WGS sequence"/>
</dbReference>
<organism evidence="1 2">
    <name type="scientific">Zalaria obscura</name>
    <dbReference type="NCBI Taxonomy" id="2024903"/>
    <lineage>
        <taxon>Eukaryota</taxon>
        <taxon>Fungi</taxon>
        <taxon>Dikarya</taxon>
        <taxon>Ascomycota</taxon>
        <taxon>Pezizomycotina</taxon>
        <taxon>Dothideomycetes</taxon>
        <taxon>Dothideomycetidae</taxon>
        <taxon>Dothideales</taxon>
        <taxon>Zalariaceae</taxon>
        <taxon>Zalaria</taxon>
    </lineage>
</organism>
<evidence type="ECO:0000313" key="1">
    <source>
        <dbReference type="EMBL" id="KAK8211600.1"/>
    </source>
</evidence>
<evidence type="ECO:0000313" key="2">
    <source>
        <dbReference type="Proteomes" id="UP001320706"/>
    </source>
</evidence>
<gene>
    <name evidence="1" type="ORF">M8818_003255</name>
</gene>
<comment type="caution">
    <text evidence="1">The sequence shown here is derived from an EMBL/GenBank/DDBJ whole genome shotgun (WGS) entry which is preliminary data.</text>
</comment>
<dbReference type="EMBL" id="JAMKPW020000013">
    <property type="protein sequence ID" value="KAK8211600.1"/>
    <property type="molecule type" value="Genomic_DNA"/>
</dbReference>
<accession>A0ACC3SIK2</accession>
<name>A0ACC3SIK2_9PEZI</name>
<sequence>MPDAWSFVNKKIASTVGLASEAVHYHREKAAERKAALSPNTSNGIPEIKEPTVTEGEYFPEQHDDEAEGDEAEDNDEEDWRLDEAIAPPDYETAVAEDENAAQEDEPLPTLPAPGERYMLPYPVVMPQRRPGTKERGFIRAYAPDLAHCGIDEASFMQFLKQLQTANNVSKVIAALYIGGGIVGTVPSVITLAVSISVQTAARIAGEAETRYKTNNFLDRANREIFMPRGLYAMIVRYKPDELDRGIGMETVDARTTKTIAKYSQDPDASTEGIFKARNYRIASGVNVGESSMPAVCAPLIFPGLTTSSPTTDTATPTSPLSPTVSAASPVATSSPQSERQKKTLKEKARASRRFINEYYDRRAQALYAAKHPDTMLATQAEMPKFRSRYADPNHPASNGHLFNLLTGGRAKAQGLGYAARERRRLELLEENKERIRQGLKPKETLIGGVKRKLQLGVLYLTIVNMPSEEELEAAKKQLESQD</sequence>
<protein>
    <submittedName>
        <fullName evidence="1">Uncharacterized protein</fullName>
    </submittedName>
</protein>
<proteinExistence type="predicted"/>
<keyword evidence="2" id="KW-1185">Reference proteome</keyword>